<dbReference type="GO" id="GO:0000776">
    <property type="term" value="C:kinetochore"/>
    <property type="evidence" value="ECO:0007669"/>
    <property type="project" value="InterPro"/>
</dbReference>
<evidence type="ECO:0000256" key="2">
    <source>
        <dbReference type="SAM" id="MobiDB-lite"/>
    </source>
</evidence>
<protein>
    <submittedName>
        <fullName evidence="3">ZW10 interacting kinetochore protein</fullName>
    </submittedName>
</protein>
<sequence length="110" mass="12787">MAEVSAEVRERKTGIQQELERLNQELGTLKQQAEQERDKLQRHQTFLQLLYTLEGKLQFPEAELPWHSDLGEAKPQQRTQPQEQNTGDTMGRDGGVSSKLNEKWDRWAGR</sequence>
<accession>A0A834AN11</accession>
<evidence type="ECO:0000256" key="1">
    <source>
        <dbReference type="SAM" id="Coils"/>
    </source>
</evidence>
<dbReference type="EMBL" id="JABVXQ010000005">
    <property type="protein sequence ID" value="KAF6112475.1"/>
    <property type="molecule type" value="Genomic_DNA"/>
</dbReference>
<name>A0A834AN11_9CHIR</name>
<dbReference type="Proteomes" id="UP000664940">
    <property type="component" value="Unassembled WGS sequence"/>
</dbReference>
<feature type="compositionally biased region" description="Polar residues" evidence="2">
    <location>
        <begin position="76"/>
        <end position="88"/>
    </location>
</feature>
<evidence type="ECO:0000313" key="3">
    <source>
        <dbReference type="EMBL" id="KAF6112475.1"/>
    </source>
</evidence>
<evidence type="ECO:0000313" key="4">
    <source>
        <dbReference type="Proteomes" id="UP000664940"/>
    </source>
</evidence>
<dbReference type="AlphaFoldDB" id="A0A834AN11"/>
<comment type="caution">
    <text evidence="3">The sequence shown here is derived from an EMBL/GenBank/DDBJ whole genome shotgun (WGS) entry which is preliminary data.</text>
</comment>
<reference evidence="3 4" key="1">
    <citation type="journal article" date="2020" name="Nature">
        <title>Six reference-quality genomes reveal evolution of bat adaptations.</title>
        <authorList>
            <person name="Jebb D."/>
            <person name="Huang Z."/>
            <person name="Pippel M."/>
            <person name="Hughes G.M."/>
            <person name="Lavrichenko K."/>
            <person name="Devanna P."/>
            <person name="Winkler S."/>
            <person name="Jermiin L.S."/>
            <person name="Skirmuntt E.C."/>
            <person name="Katzourakis A."/>
            <person name="Burkitt-Gray L."/>
            <person name="Ray D.A."/>
            <person name="Sullivan K.A.M."/>
            <person name="Roscito J.G."/>
            <person name="Kirilenko B.M."/>
            <person name="Davalos L.M."/>
            <person name="Corthals A.P."/>
            <person name="Power M.L."/>
            <person name="Jones G."/>
            <person name="Ransome R.D."/>
            <person name="Dechmann D.K.N."/>
            <person name="Locatelli A.G."/>
            <person name="Puechmaille S.J."/>
            <person name="Fedrigo O."/>
            <person name="Jarvis E.D."/>
            <person name="Hiller M."/>
            <person name="Vernes S.C."/>
            <person name="Myers E.W."/>
            <person name="Teeling E.C."/>
        </authorList>
    </citation>
    <scope>NUCLEOTIDE SEQUENCE [LARGE SCALE GENOMIC DNA]</scope>
    <source>
        <strain evidence="3">Bat1K_MPI-CBG_1</strain>
    </source>
</reference>
<dbReference type="Pfam" id="PF15556">
    <property type="entry name" value="Zwint"/>
    <property type="match status" value="1"/>
</dbReference>
<dbReference type="InterPro" id="IPR029092">
    <property type="entry name" value="Zwint-1"/>
</dbReference>
<gene>
    <name evidence="3" type="ORF">HJG60_021053</name>
</gene>
<dbReference type="PANTHER" id="PTHR31504">
    <property type="entry name" value="ZW10 INTERACTOR ZWINT"/>
    <property type="match status" value="1"/>
</dbReference>
<organism evidence="3 4">
    <name type="scientific">Phyllostomus discolor</name>
    <name type="common">pale spear-nosed bat</name>
    <dbReference type="NCBI Taxonomy" id="89673"/>
    <lineage>
        <taxon>Eukaryota</taxon>
        <taxon>Metazoa</taxon>
        <taxon>Chordata</taxon>
        <taxon>Craniata</taxon>
        <taxon>Vertebrata</taxon>
        <taxon>Euteleostomi</taxon>
        <taxon>Mammalia</taxon>
        <taxon>Eutheria</taxon>
        <taxon>Laurasiatheria</taxon>
        <taxon>Chiroptera</taxon>
        <taxon>Yangochiroptera</taxon>
        <taxon>Phyllostomidae</taxon>
        <taxon>Phyllostominae</taxon>
        <taxon>Phyllostomus</taxon>
    </lineage>
</organism>
<feature type="compositionally biased region" description="Basic and acidic residues" evidence="2">
    <location>
        <begin position="100"/>
        <end position="110"/>
    </location>
</feature>
<feature type="coiled-coil region" evidence="1">
    <location>
        <begin position="5"/>
        <end position="50"/>
    </location>
</feature>
<keyword evidence="1" id="KW-0175">Coiled coil</keyword>
<feature type="region of interest" description="Disordered" evidence="2">
    <location>
        <begin position="64"/>
        <end position="110"/>
    </location>
</feature>
<dbReference type="PANTHER" id="PTHR31504:SF1">
    <property type="entry name" value="ZW10 INTERACTOR"/>
    <property type="match status" value="1"/>
</dbReference>
<proteinExistence type="predicted"/>